<feature type="domain" description="Multidrug resistance protein MdtA-like C-terminal permuted SH3" evidence="11">
    <location>
        <begin position="315"/>
        <end position="376"/>
    </location>
</feature>
<accession>A0A0Q9YFY2</accession>
<dbReference type="InterPro" id="IPR058625">
    <property type="entry name" value="MdtA-like_BSH"/>
</dbReference>
<evidence type="ECO:0000256" key="6">
    <source>
        <dbReference type="ARBA" id="ARBA00023136"/>
    </source>
</evidence>
<evidence type="ECO:0000256" key="5">
    <source>
        <dbReference type="ARBA" id="ARBA00022519"/>
    </source>
</evidence>
<dbReference type="SUPFAM" id="SSF111369">
    <property type="entry name" value="HlyD-like secretion proteins"/>
    <property type="match status" value="1"/>
</dbReference>
<reference evidence="13" key="3">
    <citation type="submission" date="2021-06" db="EMBL/GenBank/DDBJ databases">
        <title>Genomic Description and Analysis of Intracellular Bacteria, Candidatus Berkiella cookevillensis and Candidatus Berkiella aquae.</title>
        <authorList>
            <person name="Kidane D.T."/>
            <person name="Mehari Y.T."/>
            <person name="Rice F.C."/>
            <person name="Arivett B.A."/>
            <person name="Farone A.L."/>
            <person name="Berk S.G."/>
            <person name="Farone M.B."/>
        </authorList>
    </citation>
    <scope>NUCLEOTIDE SEQUENCE</scope>
    <source>
        <strain evidence="13">HT99</strain>
    </source>
</reference>
<keyword evidence="3" id="KW-0813">Transport</keyword>
<dbReference type="Gene3D" id="1.10.287.470">
    <property type="entry name" value="Helix hairpin bin"/>
    <property type="match status" value="1"/>
</dbReference>
<dbReference type="InterPro" id="IPR006143">
    <property type="entry name" value="RND_pump_MFP"/>
</dbReference>
<dbReference type="InterPro" id="IPR058627">
    <property type="entry name" value="MdtA-like_C"/>
</dbReference>
<comment type="similarity">
    <text evidence="2">Belongs to the membrane fusion protein (MFP) (TC 8.A.1) family.</text>
</comment>
<dbReference type="PANTHER" id="PTHR30469">
    <property type="entry name" value="MULTIDRUG RESISTANCE PROTEIN MDTA"/>
    <property type="match status" value="1"/>
</dbReference>
<proteinExistence type="inferred from homology"/>
<evidence type="ECO:0000313" key="14">
    <source>
        <dbReference type="Proteomes" id="UP000051497"/>
    </source>
</evidence>
<evidence type="ECO:0000256" key="1">
    <source>
        <dbReference type="ARBA" id="ARBA00004236"/>
    </source>
</evidence>
<evidence type="ECO:0000313" key="12">
    <source>
        <dbReference type="EMBL" id="KRG19429.1"/>
    </source>
</evidence>
<dbReference type="EMBL" id="LKAJ02000001">
    <property type="protein sequence ID" value="MCS5709865.1"/>
    <property type="molecule type" value="Genomic_DNA"/>
</dbReference>
<keyword evidence="14" id="KW-1185">Reference proteome</keyword>
<dbReference type="Gene3D" id="2.40.420.20">
    <property type="match status" value="1"/>
</dbReference>
<dbReference type="InterPro" id="IPR058626">
    <property type="entry name" value="MdtA-like_b-barrel"/>
</dbReference>
<dbReference type="PATRIC" id="fig|1590043.3.peg.2850"/>
<dbReference type="Pfam" id="PF25917">
    <property type="entry name" value="BSH_RND"/>
    <property type="match status" value="1"/>
</dbReference>
<dbReference type="OrthoDB" id="9783047at2"/>
<dbReference type="NCBIfam" id="NF008589">
    <property type="entry name" value="PRK11556.1"/>
    <property type="match status" value="1"/>
</dbReference>
<dbReference type="AlphaFoldDB" id="A0A0Q9YFY2"/>
<comment type="subcellular location">
    <subcellularLocation>
        <location evidence="1">Cell membrane</location>
    </subcellularLocation>
</comment>
<dbReference type="Pfam" id="PF25967">
    <property type="entry name" value="RND-MFP_C"/>
    <property type="match status" value="1"/>
</dbReference>
<keyword evidence="7" id="KW-0812">Transmembrane</keyword>
<protein>
    <submittedName>
        <fullName evidence="13">MdtA/MuxA family multidrug efflux RND transporter periplasmic adaptor subunit</fullName>
    </submittedName>
    <submittedName>
        <fullName evidence="12">Multidrug resistance protein MdtA</fullName>
    </submittedName>
</protein>
<evidence type="ECO:0000256" key="4">
    <source>
        <dbReference type="ARBA" id="ARBA00022475"/>
    </source>
</evidence>
<dbReference type="EMBL" id="LKAJ01000016">
    <property type="protein sequence ID" value="KRG19429.1"/>
    <property type="molecule type" value="Genomic_DNA"/>
</dbReference>
<keyword evidence="6 7" id="KW-0472">Membrane</keyword>
<dbReference type="Proteomes" id="UP000051497">
    <property type="component" value="Unassembled WGS sequence"/>
</dbReference>
<dbReference type="Gene3D" id="2.40.30.170">
    <property type="match status" value="1"/>
</dbReference>
<comment type="caution">
    <text evidence="12">The sequence shown here is derived from an EMBL/GenBank/DDBJ whole genome shotgun (WGS) entry which is preliminary data.</text>
</comment>
<dbReference type="NCBIfam" id="TIGR01730">
    <property type="entry name" value="RND_mfp"/>
    <property type="match status" value="1"/>
</dbReference>
<name>A0A0Q9YFY2_9GAMM</name>
<gene>
    <name evidence="12" type="primary">mdtA_2</name>
    <name evidence="13" type="ORF">HT99x_000335</name>
    <name evidence="12" type="ORF">HT99x_02803</name>
</gene>
<evidence type="ECO:0000313" key="13">
    <source>
        <dbReference type="EMBL" id="MCS5709865.1"/>
    </source>
</evidence>
<reference evidence="12" key="1">
    <citation type="submission" date="2015-09" db="EMBL/GenBank/DDBJ databases">
        <title>Draft Genome Sequences of Two Novel Amoeba-resistant Intranuclear Bacteria, Candidatus Berkiella cookevillensis and Candidatus Berkiella aquae.</title>
        <authorList>
            <person name="Mehari Y.T."/>
            <person name="Arivett B.A."/>
            <person name="Farone A.L."/>
            <person name="Gunderson J.H."/>
            <person name="Farone M.B."/>
        </authorList>
    </citation>
    <scope>NUCLEOTIDE SEQUENCE [LARGE SCALE GENOMIC DNA]</scope>
    <source>
        <strain evidence="12">HT99</strain>
    </source>
</reference>
<evidence type="ECO:0000259" key="8">
    <source>
        <dbReference type="Pfam" id="PF25876"/>
    </source>
</evidence>
<keyword evidence="5" id="KW-0997">Cell inner membrane</keyword>
<evidence type="ECO:0000256" key="3">
    <source>
        <dbReference type="ARBA" id="ARBA00022448"/>
    </source>
</evidence>
<dbReference type="STRING" id="295108.HT99x_02803"/>
<evidence type="ECO:0000259" key="10">
    <source>
        <dbReference type="Pfam" id="PF25944"/>
    </source>
</evidence>
<dbReference type="PANTHER" id="PTHR30469:SF12">
    <property type="entry name" value="MULTIDRUG RESISTANCE PROTEIN MDTA"/>
    <property type="match status" value="1"/>
</dbReference>
<evidence type="ECO:0000256" key="7">
    <source>
        <dbReference type="SAM" id="Phobius"/>
    </source>
</evidence>
<evidence type="ECO:0000259" key="9">
    <source>
        <dbReference type="Pfam" id="PF25917"/>
    </source>
</evidence>
<keyword evidence="7" id="KW-1133">Transmembrane helix</keyword>
<feature type="transmembrane region" description="Helical" evidence="7">
    <location>
        <begin position="23"/>
        <end position="42"/>
    </location>
</feature>
<dbReference type="GO" id="GO:1990281">
    <property type="term" value="C:efflux pump complex"/>
    <property type="evidence" value="ECO:0007669"/>
    <property type="project" value="TreeGrafter"/>
</dbReference>
<organism evidence="12">
    <name type="scientific">Candidatus Berkiella aquae</name>
    <dbReference type="NCBI Taxonomy" id="295108"/>
    <lineage>
        <taxon>Bacteria</taxon>
        <taxon>Pseudomonadati</taxon>
        <taxon>Pseudomonadota</taxon>
        <taxon>Gammaproteobacteria</taxon>
        <taxon>Candidatus Berkiellales</taxon>
        <taxon>Candidatus Berkiellaceae</taxon>
        <taxon>Candidatus Berkiella</taxon>
    </lineage>
</organism>
<dbReference type="InterPro" id="IPR058624">
    <property type="entry name" value="MdtA-like_HH"/>
</dbReference>
<dbReference type="GO" id="GO:0015562">
    <property type="term" value="F:efflux transmembrane transporter activity"/>
    <property type="evidence" value="ECO:0007669"/>
    <property type="project" value="TreeGrafter"/>
</dbReference>
<feature type="domain" description="Multidrug resistance protein MdtA-like beta-barrel" evidence="10">
    <location>
        <begin position="228"/>
        <end position="311"/>
    </location>
</feature>
<reference evidence="13" key="2">
    <citation type="journal article" date="2016" name="Genome Announc.">
        <title>Draft Genome Sequences of Two Novel Amoeba-Resistant Intranuclear Bacteria, 'Candidatus Berkiella cookevillensis' and 'Candidatus Berkiella aquae'.</title>
        <authorList>
            <person name="Mehari Y.T."/>
            <person name="Arivett B.A."/>
            <person name="Farone A.L."/>
            <person name="Gunderson J.H."/>
            <person name="Farone M.B."/>
        </authorList>
    </citation>
    <scope>NUCLEOTIDE SEQUENCE</scope>
    <source>
        <strain evidence="13">HT99</strain>
    </source>
</reference>
<dbReference type="Gene3D" id="2.40.50.100">
    <property type="match status" value="1"/>
</dbReference>
<dbReference type="Pfam" id="PF25876">
    <property type="entry name" value="HH_MFP_RND"/>
    <property type="match status" value="1"/>
</dbReference>
<feature type="domain" description="Multidrug resistance protein MdtA-like barrel-sandwich hybrid" evidence="9">
    <location>
        <begin position="82"/>
        <end position="223"/>
    </location>
</feature>
<dbReference type="Pfam" id="PF25944">
    <property type="entry name" value="Beta-barrel_RND"/>
    <property type="match status" value="1"/>
</dbReference>
<evidence type="ECO:0000256" key="2">
    <source>
        <dbReference type="ARBA" id="ARBA00009477"/>
    </source>
</evidence>
<dbReference type="RefSeq" id="WP_075067402.1">
    <property type="nucleotide sequence ID" value="NZ_LKAJ02000001.1"/>
</dbReference>
<keyword evidence="4" id="KW-1003">Cell membrane</keyword>
<evidence type="ECO:0000259" key="11">
    <source>
        <dbReference type="Pfam" id="PF25967"/>
    </source>
</evidence>
<sequence length="392" mass="43557">MESGDQQPAEIAQPRAFSLRHKMIFLISLVVLIVIFISWYGYHNKKHKQPTKPPISVVSTKVQYKNVPVYLTALGSVIPTDTVTVRTQINGQLQKVLFREGQMVKQGEILALIDERPYQAQLTQFEGQLMRDKALLANAKIDLVRYQTLFQEDSVAKQVLDTQQSLVNQYEGAVISDEGQVQNARVNLIYCKLISPINGRVGLRLVDPGNYVQTSDTNGLFVINTVHPITVVFSLPEDNLPQIVPKLKDLKQFKVDAFDRTGKTLLATGTLLSLDNQIDPTTGTVKLKATFANKDDKLFPNQFVNIRLQVDDLQNAMVIPTAAVQLGSKGTFVYLVSHDETVSIQPVTTGVTYLDDTVILSGLDKQAEVITAGTDKLTHGSRVIVQNKREKS</sequence>
<feature type="domain" description="Multidrug resistance protein MdtA-like alpha-helical hairpin" evidence="8">
    <location>
        <begin position="121"/>
        <end position="190"/>
    </location>
</feature>